<evidence type="ECO:0000313" key="2">
    <source>
        <dbReference type="EMBL" id="EUA88078.1"/>
    </source>
</evidence>
<evidence type="ECO:0000313" key="3">
    <source>
        <dbReference type="Proteomes" id="UP000020681"/>
    </source>
</evidence>
<gene>
    <name evidence="2" type="ORF">I551_5439</name>
</gene>
<reference evidence="2 3" key="1">
    <citation type="submission" date="2014-01" db="EMBL/GenBank/DDBJ databases">
        <authorList>
            <person name="Dobos K."/>
            <person name="Lenaerts A."/>
            <person name="Ordway D."/>
            <person name="DeGroote M.A."/>
            <person name="Parker T."/>
            <person name="Sizemore C."/>
            <person name="Tallon L.J."/>
            <person name="Sadzewicz L.K."/>
            <person name="Sengamalay N."/>
            <person name="Fraser C.M."/>
            <person name="Hine E."/>
            <person name="Shefchek K.A."/>
            <person name="Das S.P."/>
            <person name="Tettelin H."/>
        </authorList>
    </citation>
    <scope>NUCLEOTIDE SEQUENCE [LARGE SCALE GENOMIC DNA]</scope>
    <source>
        <strain evidence="2 3">Harvey</strain>
    </source>
</reference>
<comment type="caution">
    <text evidence="2">The sequence shown here is derived from an EMBL/GenBank/DDBJ whole genome shotgun (WGS) entry which is preliminary data.</text>
</comment>
<proteinExistence type="predicted"/>
<dbReference type="Proteomes" id="UP000020681">
    <property type="component" value="Unassembled WGS sequence"/>
</dbReference>
<feature type="region of interest" description="Disordered" evidence="1">
    <location>
        <begin position="36"/>
        <end position="57"/>
    </location>
</feature>
<accession>A0ABN0QTT0</accession>
<organism evidence="2 3">
    <name type="scientific">Mycobacterium ulcerans str. Harvey</name>
    <dbReference type="NCBI Taxonomy" id="1299332"/>
    <lineage>
        <taxon>Bacteria</taxon>
        <taxon>Bacillati</taxon>
        <taxon>Actinomycetota</taxon>
        <taxon>Actinomycetes</taxon>
        <taxon>Mycobacteriales</taxon>
        <taxon>Mycobacteriaceae</taxon>
        <taxon>Mycobacterium</taxon>
        <taxon>Mycobacterium ulcerans group</taxon>
    </lineage>
</organism>
<dbReference type="EMBL" id="JAOL01000148">
    <property type="protein sequence ID" value="EUA88078.1"/>
    <property type="molecule type" value="Genomic_DNA"/>
</dbReference>
<sequence length="57" mass="6470">MSWRRREGGVRPAADHDAVLAFAHRLDARARLGVERLPRHPAGNGHHDVDRQLTVRI</sequence>
<protein>
    <submittedName>
        <fullName evidence="2">Uncharacterized protein</fullName>
    </submittedName>
</protein>
<evidence type="ECO:0000256" key="1">
    <source>
        <dbReference type="SAM" id="MobiDB-lite"/>
    </source>
</evidence>
<feature type="compositionally biased region" description="Basic and acidic residues" evidence="1">
    <location>
        <begin position="45"/>
        <end position="57"/>
    </location>
</feature>
<name>A0ABN0QTT0_MYCUL</name>
<keyword evidence="3" id="KW-1185">Reference proteome</keyword>